<dbReference type="EMBL" id="JXTB01000178">
    <property type="protein sequence ID" value="PON55818.1"/>
    <property type="molecule type" value="Genomic_DNA"/>
</dbReference>
<dbReference type="AlphaFoldDB" id="A0A2P5C474"/>
<comment type="caution">
    <text evidence="2">The sequence shown here is derived from an EMBL/GenBank/DDBJ whole genome shotgun (WGS) entry which is preliminary data.</text>
</comment>
<sequence length="64" mass="7319">MGKTTLALIIYNNEVVREQFDCRAWITVSESYDMIKLLKIMANQICIAEEDNGGDINFDTMSIE</sequence>
<feature type="domain" description="NB-ARC" evidence="1">
    <location>
        <begin position="1"/>
        <end position="51"/>
    </location>
</feature>
<dbReference type="Gene3D" id="3.40.50.300">
    <property type="entry name" value="P-loop containing nucleotide triphosphate hydrolases"/>
    <property type="match status" value="1"/>
</dbReference>
<evidence type="ECO:0000259" key="1">
    <source>
        <dbReference type="Pfam" id="PF00931"/>
    </source>
</evidence>
<dbReference type="GO" id="GO:0043531">
    <property type="term" value="F:ADP binding"/>
    <property type="evidence" value="ECO:0007669"/>
    <property type="project" value="InterPro"/>
</dbReference>
<dbReference type="InterPro" id="IPR027417">
    <property type="entry name" value="P-loop_NTPase"/>
</dbReference>
<protein>
    <submittedName>
        <fullName evidence="2">NB-ARC domain containing protein</fullName>
    </submittedName>
</protein>
<dbReference type="Proteomes" id="UP000237105">
    <property type="component" value="Unassembled WGS sequence"/>
</dbReference>
<dbReference type="SUPFAM" id="SSF52540">
    <property type="entry name" value="P-loop containing nucleoside triphosphate hydrolases"/>
    <property type="match status" value="1"/>
</dbReference>
<dbReference type="OrthoDB" id="1435119at2759"/>
<name>A0A2P5C474_PARAD</name>
<dbReference type="Pfam" id="PF00931">
    <property type="entry name" value="NB-ARC"/>
    <property type="match status" value="1"/>
</dbReference>
<dbReference type="InterPro" id="IPR002182">
    <property type="entry name" value="NB-ARC"/>
</dbReference>
<accession>A0A2P5C474</accession>
<keyword evidence="3" id="KW-1185">Reference proteome</keyword>
<gene>
    <name evidence="2" type="ORF">PanWU01x14_184960</name>
</gene>
<reference evidence="3" key="1">
    <citation type="submission" date="2016-06" db="EMBL/GenBank/DDBJ databases">
        <title>Parallel loss of symbiosis genes in relatives of nitrogen-fixing non-legume Parasponia.</title>
        <authorList>
            <person name="Van Velzen R."/>
            <person name="Holmer R."/>
            <person name="Bu F."/>
            <person name="Rutten L."/>
            <person name="Van Zeijl A."/>
            <person name="Liu W."/>
            <person name="Santuari L."/>
            <person name="Cao Q."/>
            <person name="Sharma T."/>
            <person name="Shen D."/>
            <person name="Roswanjaya Y."/>
            <person name="Wardhani T."/>
            <person name="Kalhor M.S."/>
            <person name="Jansen J."/>
            <person name="Van den Hoogen J."/>
            <person name="Gungor B."/>
            <person name="Hartog M."/>
            <person name="Hontelez J."/>
            <person name="Verver J."/>
            <person name="Yang W.-C."/>
            <person name="Schijlen E."/>
            <person name="Repin R."/>
            <person name="Schilthuizen M."/>
            <person name="Schranz E."/>
            <person name="Heidstra R."/>
            <person name="Miyata K."/>
            <person name="Fedorova E."/>
            <person name="Kohlen W."/>
            <person name="Bisseling T."/>
            <person name="Smit S."/>
            <person name="Geurts R."/>
        </authorList>
    </citation>
    <scope>NUCLEOTIDE SEQUENCE [LARGE SCALE GENOMIC DNA]</scope>
    <source>
        <strain evidence="3">cv. WU1-14</strain>
    </source>
</reference>
<evidence type="ECO:0000313" key="3">
    <source>
        <dbReference type="Proteomes" id="UP000237105"/>
    </source>
</evidence>
<organism evidence="2 3">
    <name type="scientific">Parasponia andersonii</name>
    <name type="common">Sponia andersonii</name>
    <dbReference type="NCBI Taxonomy" id="3476"/>
    <lineage>
        <taxon>Eukaryota</taxon>
        <taxon>Viridiplantae</taxon>
        <taxon>Streptophyta</taxon>
        <taxon>Embryophyta</taxon>
        <taxon>Tracheophyta</taxon>
        <taxon>Spermatophyta</taxon>
        <taxon>Magnoliopsida</taxon>
        <taxon>eudicotyledons</taxon>
        <taxon>Gunneridae</taxon>
        <taxon>Pentapetalae</taxon>
        <taxon>rosids</taxon>
        <taxon>fabids</taxon>
        <taxon>Rosales</taxon>
        <taxon>Cannabaceae</taxon>
        <taxon>Parasponia</taxon>
    </lineage>
</organism>
<proteinExistence type="predicted"/>
<evidence type="ECO:0000313" key="2">
    <source>
        <dbReference type="EMBL" id="PON55818.1"/>
    </source>
</evidence>